<accession>A0A9D1Y5Y4</accession>
<dbReference type="AlphaFoldDB" id="A0A9D1Y5Y4"/>
<keyword evidence="1" id="KW-0812">Transmembrane</keyword>
<dbReference type="EMBL" id="DXDX01000004">
    <property type="protein sequence ID" value="HIY20309.1"/>
    <property type="molecule type" value="Genomic_DNA"/>
</dbReference>
<organism evidence="2 3">
    <name type="scientific">Candidatus Flavonifractor merdigallinarum</name>
    <dbReference type="NCBI Taxonomy" id="2838589"/>
    <lineage>
        <taxon>Bacteria</taxon>
        <taxon>Bacillati</taxon>
        <taxon>Bacillota</taxon>
        <taxon>Clostridia</taxon>
        <taxon>Eubacteriales</taxon>
        <taxon>Oscillospiraceae</taxon>
        <taxon>Flavonifractor</taxon>
    </lineage>
</organism>
<feature type="transmembrane region" description="Helical" evidence="1">
    <location>
        <begin position="36"/>
        <end position="53"/>
    </location>
</feature>
<reference evidence="2" key="2">
    <citation type="submission" date="2021-04" db="EMBL/GenBank/DDBJ databases">
        <authorList>
            <person name="Gilroy R."/>
        </authorList>
    </citation>
    <scope>NUCLEOTIDE SEQUENCE</scope>
    <source>
        <strain evidence="2">ChiBcec16_6824</strain>
    </source>
</reference>
<reference evidence="2" key="1">
    <citation type="journal article" date="2021" name="PeerJ">
        <title>Extensive microbial diversity within the chicken gut microbiome revealed by metagenomics and culture.</title>
        <authorList>
            <person name="Gilroy R."/>
            <person name="Ravi A."/>
            <person name="Getino M."/>
            <person name="Pursley I."/>
            <person name="Horton D.L."/>
            <person name="Alikhan N.F."/>
            <person name="Baker D."/>
            <person name="Gharbi K."/>
            <person name="Hall N."/>
            <person name="Watson M."/>
            <person name="Adriaenssens E.M."/>
            <person name="Foster-Nyarko E."/>
            <person name="Jarju S."/>
            <person name="Secka A."/>
            <person name="Antonio M."/>
            <person name="Oren A."/>
            <person name="Chaudhuri R.R."/>
            <person name="La Ragione R."/>
            <person name="Hildebrand F."/>
            <person name="Pallen M.J."/>
        </authorList>
    </citation>
    <scope>NUCLEOTIDE SEQUENCE</scope>
    <source>
        <strain evidence="2">ChiBcec16_6824</strain>
    </source>
</reference>
<comment type="caution">
    <text evidence="2">The sequence shown here is derived from an EMBL/GenBank/DDBJ whole genome shotgun (WGS) entry which is preliminary data.</text>
</comment>
<keyword evidence="1" id="KW-0472">Membrane</keyword>
<gene>
    <name evidence="2" type="ORF">H9841_00215</name>
</gene>
<keyword evidence="1" id="KW-1133">Transmembrane helix</keyword>
<sequence length="242" mass="27048">MASEYLKWKYRDVQPEQPIELTPQQKRANWWYYHKWQVLLGTGVFAVVLYLVARGLGFGQVTPDYQVAYVGSAALPEDTVAALESALADLGTDCNGDGRVVVRLNQYVMGDNSGEGAVYAYASSTKLMADLDACDSYFFLLEDPAAFQENYQILRRLDGSLPEETDGDYESCCLSWSACPALRELPLGGYTKNILNQEITGDSQELLAPLFVARRGFWTEHLSHFPEECDALWDAITRGSDQ</sequence>
<evidence type="ECO:0000313" key="3">
    <source>
        <dbReference type="Proteomes" id="UP000823868"/>
    </source>
</evidence>
<evidence type="ECO:0000313" key="2">
    <source>
        <dbReference type="EMBL" id="HIY20309.1"/>
    </source>
</evidence>
<proteinExistence type="predicted"/>
<name>A0A9D1Y5Y4_9FIRM</name>
<evidence type="ECO:0000256" key="1">
    <source>
        <dbReference type="SAM" id="Phobius"/>
    </source>
</evidence>
<dbReference type="Proteomes" id="UP000823868">
    <property type="component" value="Unassembled WGS sequence"/>
</dbReference>
<protein>
    <submittedName>
        <fullName evidence="2">Uncharacterized protein</fullName>
    </submittedName>
</protein>